<reference evidence="1 2" key="1">
    <citation type="submission" date="2019-10" db="EMBL/GenBank/DDBJ databases">
        <title>Extracellular Electron Transfer in a Candidatus Methanoperedens spp. Enrichment Culture.</title>
        <authorList>
            <person name="Berger S."/>
            <person name="Rangel Shaw D."/>
            <person name="Berben T."/>
            <person name="In 'T Zandt M."/>
            <person name="Frank J."/>
            <person name="Reimann J."/>
            <person name="Jetten M.S.M."/>
            <person name="Welte C.U."/>
        </authorList>
    </citation>
    <scope>NUCLEOTIDE SEQUENCE [LARGE SCALE GENOMIC DNA]</scope>
    <source>
        <strain evidence="1">SB12</strain>
    </source>
</reference>
<dbReference type="AlphaFoldDB" id="A0A833H114"/>
<organism evidence="1 2">
    <name type="scientific">Leptonema illini</name>
    <dbReference type="NCBI Taxonomy" id="183"/>
    <lineage>
        <taxon>Bacteria</taxon>
        <taxon>Pseudomonadati</taxon>
        <taxon>Spirochaetota</taxon>
        <taxon>Spirochaetia</taxon>
        <taxon>Leptospirales</taxon>
        <taxon>Leptospiraceae</taxon>
        <taxon>Leptonema</taxon>
    </lineage>
</organism>
<protein>
    <submittedName>
        <fullName evidence="1">Uncharacterized protein</fullName>
    </submittedName>
</protein>
<gene>
    <name evidence="1" type="ORF">F9K24_12055</name>
</gene>
<accession>A0A833H114</accession>
<evidence type="ECO:0000313" key="1">
    <source>
        <dbReference type="EMBL" id="KAB2932011.1"/>
    </source>
</evidence>
<evidence type="ECO:0000313" key="2">
    <source>
        <dbReference type="Proteomes" id="UP000460298"/>
    </source>
</evidence>
<comment type="caution">
    <text evidence="1">The sequence shown here is derived from an EMBL/GenBank/DDBJ whole genome shotgun (WGS) entry which is preliminary data.</text>
</comment>
<name>A0A833H114_9LEPT</name>
<dbReference type="Proteomes" id="UP000460298">
    <property type="component" value="Unassembled WGS sequence"/>
</dbReference>
<proteinExistence type="predicted"/>
<sequence length="689" mass="76189">MMKAFQTITVTFLSILFLPLTSGSARTSVDAGLQPVVSYRFESGESRIIEGKSTEKGTASSCKGSFPTEDVIGNFTAAAVFYQNACYTDGRYNHRNFRFTIGKLSGTDGVSYEAVQVEGPADKAQKFLASHHYLFYKVEQPSDYYIYTFDRGMLRQIGMLKKGELTSGEFVRLPDADLSVLSGRIVYVLATKPITAYHRLNEATEGALLTDTPVGSVEKRRIRVSGRPFDTVKDYSSGPATHENIYGTGRQFFFLSMSGANATDGPRIVYQDKASGGIKLVTLDQELLFQSEKTLTASSGEILAAACDDQEGNVYLLRIQTGSGEGRIVRIQKFSREGRPLKENRYDSSKTGLNLFNYSADMLKSSSVSSMAWSQGMLGVILSRTMHKSGDGLNHQGAIAFTVDAASLALIKNSGQTSGHSFGNFLYAEEGGFVAVDLGDNYPRGVHLHRIDRSGRRSRVVFTFKTQHGTSTSSPAGKQYPVYKEISTSAKTYYQWSNDNRTYTEIGGLVPTEKGYLVLFATELPDLDNARTGGNLIDPRNLAVVHVRRDFEKVAQKGNFVEDEMMLFRSDAVTGRFYDFGGRLNEQRNTGVKKLTSFASVEENASRPKILRAGPDQNIVLFEIWSGNAYRTTQLLAFNDDGKVTERFELGPSWRLNRQDDVYLYNGRLITLAGSAADQTIEINSITLR</sequence>
<dbReference type="EMBL" id="WBUI01000011">
    <property type="protein sequence ID" value="KAB2932011.1"/>
    <property type="molecule type" value="Genomic_DNA"/>
</dbReference>